<gene>
    <name evidence="2" type="ORF">M422DRAFT_264572</name>
</gene>
<dbReference type="Proteomes" id="UP000054279">
    <property type="component" value="Unassembled WGS sequence"/>
</dbReference>
<evidence type="ECO:0000256" key="1">
    <source>
        <dbReference type="SAM" id="MobiDB-lite"/>
    </source>
</evidence>
<name>A0A0C9UW40_SPHS4</name>
<organism evidence="2 3">
    <name type="scientific">Sphaerobolus stellatus (strain SS14)</name>
    <dbReference type="NCBI Taxonomy" id="990650"/>
    <lineage>
        <taxon>Eukaryota</taxon>
        <taxon>Fungi</taxon>
        <taxon>Dikarya</taxon>
        <taxon>Basidiomycota</taxon>
        <taxon>Agaricomycotina</taxon>
        <taxon>Agaricomycetes</taxon>
        <taxon>Phallomycetidae</taxon>
        <taxon>Geastrales</taxon>
        <taxon>Sphaerobolaceae</taxon>
        <taxon>Sphaerobolus</taxon>
    </lineage>
</organism>
<dbReference type="AlphaFoldDB" id="A0A0C9UW40"/>
<feature type="compositionally biased region" description="Polar residues" evidence="1">
    <location>
        <begin position="13"/>
        <end position="26"/>
    </location>
</feature>
<dbReference type="EMBL" id="KN837212">
    <property type="protein sequence ID" value="KIJ33467.1"/>
    <property type="molecule type" value="Genomic_DNA"/>
</dbReference>
<proteinExistence type="predicted"/>
<dbReference type="HOGENOM" id="CLU_1082459_0_0_1"/>
<keyword evidence="3" id="KW-1185">Reference proteome</keyword>
<reference evidence="2 3" key="1">
    <citation type="submission" date="2014-06" db="EMBL/GenBank/DDBJ databases">
        <title>Evolutionary Origins and Diversification of the Mycorrhizal Mutualists.</title>
        <authorList>
            <consortium name="DOE Joint Genome Institute"/>
            <consortium name="Mycorrhizal Genomics Consortium"/>
            <person name="Kohler A."/>
            <person name="Kuo A."/>
            <person name="Nagy L.G."/>
            <person name="Floudas D."/>
            <person name="Copeland A."/>
            <person name="Barry K.W."/>
            <person name="Cichocki N."/>
            <person name="Veneault-Fourrey C."/>
            <person name="LaButti K."/>
            <person name="Lindquist E.A."/>
            <person name="Lipzen A."/>
            <person name="Lundell T."/>
            <person name="Morin E."/>
            <person name="Murat C."/>
            <person name="Riley R."/>
            <person name="Ohm R."/>
            <person name="Sun H."/>
            <person name="Tunlid A."/>
            <person name="Henrissat B."/>
            <person name="Grigoriev I.V."/>
            <person name="Hibbett D.S."/>
            <person name="Martin F."/>
        </authorList>
    </citation>
    <scope>NUCLEOTIDE SEQUENCE [LARGE SCALE GENOMIC DNA]</scope>
    <source>
        <strain evidence="2 3">SS14</strain>
    </source>
</reference>
<evidence type="ECO:0000313" key="3">
    <source>
        <dbReference type="Proteomes" id="UP000054279"/>
    </source>
</evidence>
<feature type="region of interest" description="Disordered" evidence="1">
    <location>
        <begin position="1"/>
        <end position="83"/>
    </location>
</feature>
<sequence length="257" mass="27734">MPTSDTVPVGTLDSGSNIGTGASTQVKAGVVRLANTPLHRDDPLKKANSNYGSDSDTAPRKSGRSASLGDHPAPQYDKDKEPYSLISGQSPWLHNRIFTQSAPAPDATAPDAPDSRPALRHDAVMTHQAIRGTSIADWRTYEERKIAALVTLVEDIVRQAFPNNTGPDVYPGGTTEERLQPHHPFPAIITGLSDRGAEALVNESCVATIHRAVFFYSFDEALPVSSFALSLENIAIRPDPENDTRAAAEIIRFLRTA</sequence>
<feature type="compositionally biased region" description="Polar residues" evidence="1">
    <location>
        <begin position="47"/>
        <end position="56"/>
    </location>
</feature>
<evidence type="ECO:0000313" key="2">
    <source>
        <dbReference type="EMBL" id="KIJ33467.1"/>
    </source>
</evidence>
<protein>
    <submittedName>
        <fullName evidence="2">Uncharacterized protein</fullName>
    </submittedName>
</protein>
<dbReference type="OrthoDB" id="2664977at2759"/>
<accession>A0A0C9UW40</accession>